<comment type="caution">
    <text evidence="1">The sequence shown here is derived from an EMBL/GenBank/DDBJ whole genome shotgun (WGS) entry which is preliminary data.</text>
</comment>
<evidence type="ECO:0000313" key="2">
    <source>
        <dbReference type="Proteomes" id="UP001066276"/>
    </source>
</evidence>
<sequence length="90" mass="9777">MGAWPGTDGAARVVRRSRATTQARSLNPAIITTGGLKNWREVIGEYTARVGYAATHFGAEFTRKTPRQLCGCRDLKWRQSSEPVATAALG</sequence>
<gene>
    <name evidence="1" type="ORF">NDU88_001110</name>
</gene>
<reference evidence="1" key="1">
    <citation type="journal article" date="2022" name="bioRxiv">
        <title>Sequencing and chromosome-scale assembly of the giantPleurodeles waltlgenome.</title>
        <authorList>
            <person name="Brown T."/>
            <person name="Elewa A."/>
            <person name="Iarovenko S."/>
            <person name="Subramanian E."/>
            <person name="Araus A.J."/>
            <person name="Petzold A."/>
            <person name="Susuki M."/>
            <person name="Suzuki K.-i.T."/>
            <person name="Hayashi T."/>
            <person name="Toyoda A."/>
            <person name="Oliveira C."/>
            <person name="Osipova E."/>
            <person name="Leigh N.D."/>
            <person name="Simon A."/>
            <person name="Yun M.H."/>
        </authorList>
    </citation>
    <scope>NUCLEOTIDE SEQUENCE</scope>
    <source>
        <strain evidence="1">20211129_DDA</strain>
        <tissue evidence="1">Liver</tissue>
    </source>
</reference>
<name>A0AAV7WLP0_PLEWA</name>
<dbReference type="Proteomes" id="UP001066276">
    <property type="component" value="Chromosome 1_1"/>
</dbReference>
<evidence type="ECO:0000313" key="1">
    <source>
        <dbReference type="EMBL" id="KAJ1213473.1"/>
    </source>
</evidence>
<protein>
    <submittedName>
        <fullName evidence="1">Uncharacterized protein</fullName>
    </submittedName>
</protein>
<proteinExistence type="predicted"/>
<keyword evidence="2" id="KW-1185">Reference proteome</keyword>
<organism evidence="1 2">
    <name type="scientific">Pleurodeles waltl</name>
    <name type="common">Iberian ribbed newt</name>
    <dbReference type="NCBI Taxonomy" id="8319"/>
    <lineage>
        <taxon>Eukaryota</taxon>
        <taxon>Metazoa</taxon>
        <taxon>Chordata</taxon>
        <taxon>Craniata</taxon>
        <taxon>Vertebrata</taxon>
        <taxon>Euteleostomi</taxon>
        <taxon>Amphibia</taxon>
        <taxon>Batrachia</taxon>
        <taxon>Caudata</taxon>
        <taxon>Salamandroidea</taxon>
        <taxon>Salamandridae</taxon>
        <taxon>Pleurodelinae</taxon>
        <taxon>Pleurodeles</taxon>
    </lineage>
</organism>
<accession>A0AAV7WLP0</accession>
<dbReference type="EMBL" id="JANPWB010000001">
    <property type="protein sequence ID" value="KAJ1213473.1"/>
    <property type="molecule type" value="Genomic_DNA"/>
</dbReference>
<dbReference type="AlphaFoldDB" id="A0AAV7WLP0"/>